<dbReference type="Proteomes" id="UP000499080">
    <property type="component" value="Unassembled WGS sequence"/>
</dbReference>
<sequence length="149" mass="17456">MFAHAQYVFRHIPKSIGVETWFLDRWMVHSILKHPAVVTRLRMSSTFYVIPRQLLMLRTLFWVYGMLGTPMRRPRLRMRSTFPVQTNFQNIVLVPDRLYKSTATRAVLRRFLATAISLGDRILTTVGHSKGSSEESSIISFCFLTQHRR</sequence>
<comment type="caution">
    <text evidence="1">The sequence shown here is derived from an EMBL/GenBank/DDBJ whole genome shotgun (WGS) entry which is preliminary data.</text>
</comment>
<keyword evidence="2" id="KW-1185">Reference proteome</keyword>
<accession>A0A4Y2IAL5</accession>
<name>A0A4Y2IAL5_ARAVE</name>
<evidence type="ECO:0000313" key="2">
    <source>
        <dbReference type="Proteomes" id="UP000499080"/>
    </source>
</evidence>
<protein>
    <submittedName>
        <fullName evidence="1">Uncharacterized protein</fullName>
    </submittedName>
</protein>
<gene>
    <name evidence="1" type="ORF">AVEN_58507_1</name>
</gene>
<dbReference type="EMBL" id="BGPR01002509">
    <property type="protein sequence ID" value="GBM74665.1"/>
    <property type="molecule type" value="Genomic_DNA"/>
</dbReference>
<proteinExistence type="predicted"/>
<reference evidence="1 2" key="1">
    <citation type="journal article" date="2019" name="Sci. Rep.">
        <title>Orb-weaving spider Araneus ventricosus genome elucidates the spidroin gene catalogue.</title>
        <authorList>
            <person name="Kono N."/>
            <person name="Nakamura H."/>
            <person name="Ohtoshi R."/>
            <person name="Moran D.A.P."/>
            <person name="Shinohara A."/>
            <person name="Yoshida Y."/>
            <person name="Fujiwara M."/>
            <person name="Mori M."/>
            <person name="Tomita M."/>
            <person name="Arakawa K."/>
        </authorList>
    </citation>
    <scope>NUCLEOTIDE SEQUENCE [LARGE SCALE GENOMIC DNA]</scope>
</reference>
<dbReference type="AlphaFoldDB" id="A0A4Y2IAL5"/>
<evidence type="ECO:0000313" key="1">
    <source>
        <dbReference type="EMBL" id="GBM74665.1"/>
    </source>
</evidence>
<organism evidence="1 2">
    <name type="scientific">Araneus ventricosus</name>
    <name type="common">Orbweaver spider</name>
    <name type="synonym">Epeira ventricosa</name>
    <dbReference type="NCBI Taxonomy" id="182803"/>
    <lineage>
        <taxon>Eukaryota</taxon>
        <taxon>Metazoa</taxon>
        <taxon>Ecdysozoa</taxon>
        <taxon>Arthropoda</taxon>
        <taxon>Chelicerata</taxon>
        <taxon>Arachnida</taxon>
        <taxon>Araneae</taxon>
        <taxon>Araneomorphae</taxon>
        <taxon>Entelegynae</taxon>
        <taxon>Araneoidea</taxon>
        <taxon>Araneidae</taxon>
        <taxon>Araneus</taxon>
    </lineage>
</organism>